<accession>A0A836D9K4</accession>
<dbReference type="Gene3D" id="3.50.50.60">
    <property type="entry name" value="FAD/NAD(P)-binding domain"/>
    <property type="match status" value="1"/>
</dbReference>
<organism evidence="1 2">
    <name type="scientific">Ovis aries</name>
    <name type="common">Sheep</name>
    <dbReference type="NCBI Taxonomy" id="9940"/>
    <lineage>
        <taxon>Eukaryota</taxon>
        <taxon>Metazoa</taxon>
        <taxon>Chordata</taxon>
        <taxon>Craniata</taxon>
        <taxon>Vertebrata</taxon>
        <taxon>Euteleostomi</taxon>
        <taxon>Mammalia</taxon>
        <taxon>Eutheria</taxon>
        <taxon>Laurasiatheria</taxon>
        <taxon>Artiodactyla</taxon>
        <taxon>Ruminantia</taxon>
        <taxon>Pecora</taxon>
        <taxon>Bovidae</taxon>
        <taxon>Caprinae</taxon>
        <taxon>Ovis</taxon>
    </lineage>
</organism>
<evidence type="ECO:0000313" key="1">
    <source>
        <dbReference type="EMBL" id="KAG5214642.1"/>
    </source>
</evidence>
<proteinExistence type="predicted"/>
<feature type="non-terminal residue" evidence="1">
    <location>
        <position position="1"/>
    </location>
</feature>
<name>A0A836D9K4_SHEEP</name>
<protein>
    <submittedName>
        <fullName evidence="1">Uncharacterized protein</fullName>
    </submittedName>
</protein>
<comment type="caution">
    <text evidence="1">The sequence shown here is derived from an EMBL/GenBank/DDBJ whole genome shotgun (WGS) entry which is preliminary data.</text>
</comment>
<dbReference type="InterPro" id="IPR036188">
    <property type="entry name" value="FAD/NAD-bd_sf"/>
</dbReference>
<reference evidence="1 2" key="1">
    <citation type="submission" date="2020-12" db="EMBL/GenBank/DDBJ databases">
        <title>De novo assembly of Tibetan sheep genome.</title>
        <authorList>
            <person name="Li X."/>
        </authorList>
    </citation>
    <scope>NUCLEOTIDE SEQUENCE [LARGE SCALE GENOMIC DNA]</scope>
    <source>
        <tissue evidence="1">Heart</tissue>
    </source>
</reference>
<gene>
    <name evidence="1" type="ORF">JEQ12_000218</name>
</gene>
<dbReference type="EMBL" id="JAEMGP010000001">
    <property type="protein sequence ID" value="KAG5214642.1"/>
    <property type="molecule type" value="Genomic_DNA"/>
</dbReference>
<sequence>MVLSAKKEMDSRSTHVCHDKMYVKCDITEVKKNPLSFKDRKKFEKYPQVITKIFFVMWEELEVDFFFLTPQLPSKLLRLFPLTESSHSALWKGIASNTIEKIPVDPQSNDPSQSDKQDVLCMCFSPSEETLIASTSKSQLYSITMSLTEISKMSLAAALPASFLVTTGQIWIQFLSTKNESNPYSLLNHRRQIKIFLHSAEQLGHDDTYESTMEHTPYADLEPGPGKSCLGFYEDLAKCFQDPEYESILVTALEGLHTSPVPKRILVVGAGMSGLTAAKALQDAGHQ</sequence>
<dbReference type="Proteomes" id="UP000664991">
    <property type="component" value="Unassembled WGS sequence"/>
</dbReference>
<dbReference type="AlphaFoldDB" id="A0A836D9K4"/>
<dbReference type="SUPFAM" id="SSF51905">
    <property type="entry name" value="FAD/NAD(P)-binding domain"/>
    <property type="match status" value="1"/>
</dbReference>
<evidence type="ECO:0000313" key="2">
    <source>
        <dbReference type="Proteomes" id="UP000664991"/>
    </source>
</evidence>